<reference evidence="7" key="3">
    <citation type="submission" date="2015-02" db="UniProtKB">
        <authorList>
            <consortium name="EnsemblProtists"/>
        </authorList>
    </citation>
    <scope>IDENTIFICATION</scope>
    <source>
        <strain evidence="7">DAOM BR144</strain>
    </source>
</reference>
<dbReference type="InterPro" id="IPR001849">
    <property type="entry name" value="PH_domain"/>
</dbReference>
<dbReference type="Gene3D" id="2.30.29.30">
    <property type="entry name" value="Pleckstrin-homology domain (PH domain)/Phosphotyrosine-binding domain (PTB)"/>
    <property type="match status" value="1"/>
</dbReference>
<dbReference type="GO" id="GO:0007034">
    <property type="term" value="P:vacuolar transport"/>
    <property type="evidence" value="ECO:0007669"/>
    <property type="project" value="TreeGrafter"/>
</dbReference>
<dbReference type="PROSITE" id="PS50003">
    <property type="entry name" value="PH_DOMAIN"/>
    <property type="match status" value="1"/>
</dbReference>
<reference evidence="8" key="1">
    <citation type="journal article" date="2010" name="Genome Biol.">
        <title>Genome sequence of the necrotrophic plant pathogen Pythium ultimum reveals original pathogenicity mechanisms and effector repertoire.</title>
        <authorList>
            <person name="Levesque C.A."/>
            <person name="Brouwer H."/>
            <person name="Cano L."/>
            <person name="Hamilton J.P."/>
            <person name="Holt C."/>
            <person name="Huitema E."/>
            <person name="Raffaele S."/>
            <person name="Robideau G.P."/>
            <person name="Thines M."/>
            <person name="Win J."/>
            <person name="Zerillo M.M."/>
            <person name="Beakes G.W."/>
            <person name="Boore J.L."/>
            <person name="Busam D."/>
            <person name="Dumas B."/>
            <person name="Ferriera S."/>
            <person name="Fuerstenberg S.I."/>
            <person name="Gachon C.M."/>
            <person name="Gaulin E."/>
            <person name="Govers F."/>
            <person name="Grenville-Briggs L."/>
            <person name="Horner N."/>
            <person name="Hostetler J."/>
            <person name="Jiang R.H."/>
            <person name="Johnson J."/>
            <person name="Krajaejun T."/>
            <person name="Lin H."/>
            <person name="Meijer H.J."/>
            <person name="Moore B."/>
            <person name="Morris P."/>
            <person name="Phuntmart V."/>
            <person name="Puiu D."/>
            <person name="Shetty J."/>
            <person name="Stajich J.E."/>
            <person name="Tripathy S."/>
            <person name="Wawra S."/>
            <person name="van West P."/>
            <person name="Whitty B.R."/>
            <person name="Coutinho P.M."/>
            <person name="Henrissat B."/>
            <person name="Martin F."/>
            <person name="Thomas P.D."/>
            <person name="Tyler B.M."/>
            <person name="De Vries R.P."/>
            <person name="Kamoun S."/>
            <person name="Yandell M."/>
            <person name="Tisserat N."/>
            <person name="Buell C.R."/>
        </authorList>
    </citation>
    <scope>NUCLEOTIDE SEQUENCE</scope>
    <source>
        <strain evidence="8">DAOM:BR144</strain>
    </source>
</reference>
<dbReference type="PANTHER" id="PTHR13364:SF6">
    <property type="entry name" value="SPERMATOGENESIS-DEFECTIVE PROTEIN 39 HOMOLOG"/>
    <property type="match status" value="1"/>
</dbReference>
<evidence type="ECO:0000256" key="5">
    <source>
        <dbReference type="ARBA" id="ARBA00023329"/>
    </source>
</evidence>
<evidence type="ECO:0000313" key="8">
    <source>
        <dbReference type="Proteomes" id="UP000019132"/>
    </source>
</evidence>
<feature type="domain" description="PH" evidence="6">
    <location>
        <begin position="211"/>
        <end position="325"/>
    </location>
</feature>
<evidence type="ECO:0000259" key="6">
    <source>
        <dbReference type="PROSITE" id="PS50003"/>
    </source>
</evidence>
<dbReference type="InParanoid" id="K3XAJ7"/>
<dbReference type="EnsemblProtists" id="PYU1_T014246">
    <property type="protein sequence ID" value="PYU1_T014246"/>
    <property type="gene ID" value="PYU1_G014216"/>
</dbReference>
<evidence type="ECO:0000313" key="7">
    <source>
        <dbReference type="EnsemblProtists" id="PYU1_T014246"/>
    </source>
</evidence>
<evidence type="ECO:0000256" key="3">
    <source>
        <dbReference type="ARBA" id="ARBA00004603"/>
    </source>
</evidence>
<dbReference type="eggNOG" id="ENOG502RXC4">
    <property type="taxonomic scope" value="Eukaryota"/>
</dbReference>
<name>K3XAJ7_GLOUD</name>
<evidence type="ECO:0000256" key="4">
    <source>
        <dbReference type="ARBA" id="ARBA00022753"/>
    </source>
</evidence>
<dbReference type="HOGENOM" id="CLU_494772_0_0_1"/>
<dbReference type="SUPFAM" id="SSF50729">
    <property type="entry name" value="PH domain-like"/>
    <property type="match status" value="1"/>
</dbReference>
<evidence type="ECO:0000256" key="2">
    <source>
        <dbReference type="ARBA" id="ARBA00004541"/>
    </source>
</evidence>
<dbReference type="GO" id="GO:0006886">
    <property type="term" value="P:intracellular protein transport"/>
    <property type="evidence" value="ECO:0007669"/>
    <property type="project" value="TreeGrafter"/>
</dbReference>
<protein>
    <recommendedName>
        <fullName evidence="6">PH domain-containing protein</fullName>
    </recommendedName>
</protein>
<proteinExistence type="predicted"/>
<reference evidence="8" key="2">
    <citation type="submission" date="2010-04" db="EMBL/GenBank/DDBJ databases">
        <authorList>
            <person name="Buell R."/>
            <person name="Hamilton J."/>
            <person name="Hostetler J."/>
        </authorList>
    </citation>
    <scope>NUCLEOTIDE SEQUENCE [LARGE SCALE GENOMIC DNA]</scope>
    <source>
        <strain evidence="8">DAOM:BR144</strain>
    </source>
</reference>
<dbReference type="Proteomes" id="UP000019132">
    <property type="component" value="Unassembled WGS sequence"/>
</dbReference>
<keyword evidence="5" id="KW-0968">Cytoplasmic vesicle</keyword>
<dbReference type="PANTHER" id="PTHR13364">
    <property type="entry name" value="DEFECTIVE SPERMATOGENESIS PROTEIN 39"/>
    <property type="match status" value="1"/>
</dbReference>
<dbReference type="InterPro" id="IPR040057">
    <property type="entry name" value="Spe-39"/>
</dbReference>
<dbReference type="SMART" id="SM00233">
    <property type="entry name" value="PH"/>
    <property type="match status" value="1"/>
</dbReference>
<dbReference type="InterPro" id="IPR011993">
    <property type="entry name" value="PH-like_dom_sf"/>
</dbReference>
<organism evidence="7 8">
    <name type="scientific">Globisporangium ultimum (strain ATCC 200006 / CBS 805.95 / DAOM BR144)</name>
    <name type="common">Pythium ultimum</name>
    <dbReference type="NCBI Taxonomy" id="431595"/>
    <lineage>
        <taxon>Eukaryota</taxon>
        <taxon>Sar</taxon>
        <taxon>Stramenopiles</taxon>
        <taxon>Oomycota</taxon>
        <taxon>Peronosporomycetes</taxon>
        <taxon>Pythiales</taxon>
        <taxon>Pythiaceae</taxon>
        <taxon>Globisporangium</taxon>
    </lineage>
</organism>
<dbReference type="OMA" id="CRMEAYL"/>
<dbReference type="VEuPathDB" id="FungiDB:PYU1_G014216"/>
<evidence type="ECO:0000256" key="1">
    <source>
        <dbReference type="ARBA" id="ARBA00004412"/>
    </source>
</evidence>
<dbReference type="GO" id="GO:0005770">
    <property type="term" value="C:late endosome"/>
    <property type="evidence" value="ECO:0007669"/>
    <property type="project" value="UniProtKB-SubCell"/>
</dbReference>
<dbReference type="EMBL" id="GL376600">
    <property type="status" value="NOT_ANNOTATED_CDS"/>
    <property type="molecule type" value="Genomic_DNA"/>
</dbReference>
<sequence>MDARHAEAVVAQLLRVHLGFNENDESAAGGDAYAAQQPVTPDNVRSFRELFMLPFAHSLQGKRELLHAAESTGCTGVIMDVLLFLSQTMAPSVFTTELVKTPLALSQWIHYMSEKCVVDNEDVSLQALHGILELYSITKRFDDLATLLASLVFKERRIENSLRVAVEVASIARHYRHRFPAWILELINEHIALSELQIATERRDACTAPDVCIKDGYMDKRARGVASIKANWRMRYFQLGANELSYSKHDADRLATSKNPFLDKRKKGSVTLTQGLSVTPLDYVGKLSKRPYCIQIGEGHHALIIDPCTPVVQQEWMAAIAANIKRLEMDPKWLQFPRRCVHRMTQAEFLRYCLLYHSTGSGGDPSVHPQALRERFQIDEKRYYYSLLQTMALRGDWDQFDAHTRPSKTGISMFSSSNSNSKYTSSTFDPSCIGYGAILDVALRGRAPGNLVVNFEAMLQKHEAKSAAKPAWSCRTNGDESASLSIRIAIPDSIRAEAVGY</sequence>
<dbReference type="AlphaFoldDB" id="K3XAJ7"/>
<accession>K3XAJ7</accession>
<keyword evidence="4" id="KW-0967">Endosome</keyword>
<keyword evidence="8" id="KW-1185">Reference proteome</keyword>
<dbReference type="Pfam" id="PF00169">
    <property type="entry name" value="PH"/>
    <property type="match status" value="1"/>
</dbReference>
<dbReference type="GO" id="GO:0005769">
    <property type="term" value="C:early endosome"/>
    <property type="evidence" value="ECO:0007669"/>
    <property type="project" value="UniProtKB-SubCell"/>
</dbReference>
<comment type="subcellular location">
    <subcellularLocation>
        <location evidence="2">Cytoplasmic vesicle</location>
    </subcellularLocation>
    <subcellularLocation>
        <location evidence="1">Early endosome</location>
    </subcellularLocation>
    <subcellularLocation>
        <location evidence="3">Late endosome</location>
    </subcellularLocation>
</comment>